<sequence length="237" mass="25824">MMSEKGFKKVVLGMSGGVDSTLGAFLAAEALGPENVTGILMPYKSSSPASLEHAGLSADKLGIETMIIDITPMVDAYFVRFPDADHVRRGNKMARERMSILYDQAQRGGSLVLGTSNKTETMLGYSTIHGDSASAFNPLGAIYKTEVWMMANLMGVPKVIVEKAPTADLWEGQTDEGELGIDYLTADRILYHLIELKSAENEIEALGIPKAKISAIKNLIEKSEFKRKMPDVPVLQR</sequence>
<dbReference type="NCBIfam" id="NF010587">
    <property type="entry name" value="PRK13980.1"/>
    <property type="match status" value="1"/>
</dbReference>
<dbReference type="EMBL" id="JAFGIX010000025">
    <property type="protein sequence ID" value="MBN1572548.1"/>
    <property type="molecule type" value="Genomic_DNA"/>
</dbReference>
<evidence type="ECO:0000256" key="2">
    <source>
        <dbReference type="ARBA" id="ARBA00022598"/>
    </source>
</evidence>
<keyword evidence="4 8" id="KW-0547">Nucleotide-binding</keyword>
<dbReference type="FunFam" id="3.40.50.620:FF:000106">
    <property type="entry name" value="Glutamine-dependent NAD(+) synthetase"/>
    <property type="match status" value="1"/>
</dbReference>
<dbReference type="GO" id="GO:0005524">
    <property type="term" value="F:ATP binding"/>
    <property type="evidence" value="ECO:0007669"/>
    <property type="project" value="UniProtKB-UniRule"/>
</dbReference>
<reference evidence="12" key="2">
    <citation type="submission" date="2021-01" db="EMBL/GenBank/DDBJ databases">
        <authorList>
            <person name="Hahn C.R."/>
            <person name="Youssef N.H."/>
            <person name="Elshahed M."/>
        </authorList>
    </citation>
    <scope>NUCLEOTIDE SEQUENCE</scope>
    <source>
        <strain evidence="12">Zod_Metabat.24</strain>
    </source>
</reference>
<dbReference type="GO" id="GO:0046872">
    <property type="term" value="F:metal ion binding"/>
    <property type="evidence" value="ECO:0007669"/>
    <property type="project" value="UniProtKB-KW"/>
</dbReference>
<feature type="domain" description="NAD/GMP synthase" evidence="11">
    <location>
        <begin position="3"/>
        <end position="230"/>
    </location>
</feature>
<name>A0A9D8KEA8_9DELT</name>
<comment type="catalytic activity">
    <reaction evidence="8 10">
        <text>deamido-NAD(+) + NH4(+) + ATP = AMP + diphosphate + NAD(+) + H(+)</text>
        <dbReference type="Rhea" id="RHEA:21188"/>
        <dbReference type="ChEBI" id="CHEBI:15378"/>
        <dbReference type="ChEBI" id="CHEBI:28938"/>
        <dbReference type="ChEBI" id="CHEBI:30616"/>
        <dbReference type="ChEBI" id="CHEBI:33019"/>
        <dbReference type="ChEBI" id="CHEBI:57540"/>
        <dbReference type="ChEBI" id="CHEBI:58437"/>
        <dbReference type="ChEBI" id="CHEBI:456215"/>
        <dbReference type="EC" id="6.3.1.5"/>
    </reaction>
</comment>
<dbReference type="NCBIfam" id="TIGR00552">
    <property type="entry name" value="nadE"/>
    <property type="match status" value="1"/>
</dbReference>
<feature type="binding site" evidence="8">
    <location>
        <position position="120"/>
    </location>
    <ligand>
        <name>Mg(2+)</name>
        <dbReference type="ChEBI" id="CHEBI:18420"/>
    </ligand>
</feature>
<dbReference type="GO" id="GO:0004359">
    <property type="term" value="F:glutaminase activity"/>
    <property type="evidence" value="ECO:0007669"/>
    <property type="project" value="InterPro"/>
</dbReference>
<dbReference type="Gene3D" id="3.40.50.620">
    <property type="entry name" value="HUPs"/>
    <property type="match status" value="1"/>
</dbReference>
<dbReference type="AlphaFoldDB" id="A0A9D8KEA8"/>
<keyword evidence="7 8" id="KW-0520">NAD</keyword>
<evidence type="ECO:0000256" key="9">
    <source>
        <dbReference type="RuleBase" id="RU003811"/>
    </source>
</evidence>
<comment type="similarity">
    <text evidence="1 8 9">Belongs to the NAD synthetase family.</text>
</comment>
<evidence type="ECO:0000256" key="5">
    <source>
        <dbReference type="ARBA" id="ARBA00022840"/>
    </source>
</evidence>
<dbReference type="HAMAP" id="MF_00193">
    <property type="entry name" value="NadE_ammonia_dep"/>
    <property type="match status" value="1"/>
</dbReference>
<dbReference type="EC" id="6.3.1.5" evidence="8 10"/>
<evidence type="ECO:0000256" key="3">
    <source>
        <dbReference type="ARBA" id="ARBA00022723"/>
    </source>
</evidence>
<dbReference type="GO" id="GO:0005737">
    <property type="term" value="C:cytoplasm"/>
    <property type="evidence" value="ECO:0007669"/>
    <property type="project" value="InterPro"/>
</dbReference>
<dbReference type="Proteomes" id="UP000809273">
    <property type="component" value="Unassembled WGS sequence"/>
</dbReference>
<keyword evidence="5 8" id="KW-0067">ATP-binding</keyword>
<keyword evidence="2 8" id="KW-0436">Ligase</keyword>
<protein>
    <recommendedName>
        <fullName evidence="8 10">NH(3)-dependent NAD(+) synthetase</fullName>
        <ecNumber evidence="8 10">6.3.1.5</ecNumber>
    </recommendedName>
</protein>
<feature type="binding site" evidence="8">
    <location>
        <position position="166"/>
    </location>
    <ligand>
        <name>ATP</name>
        <dbReference type="ChEBI" id="CHEBI:30616"/>
    </ligand>
</feature>
<evidence type="ECO:0000313" key="13">
    <source>
        <dbReference type="Proteomes" id="UP000809273"/>
    </source>
</evidence>
<keyword evidence="3 8" id="KW-0479">Metal-binding</keyword>
<feature type="binding site" evidence="8">
    <location>
        <position position="144"/>
    </location>
    <ligand>
        <name>ATP</name>
        <dbReference type="ChEBI" id="CHEBI:30616"/>
    </ligand>
</feature>
<evidence type="ECO:0000256" key="4">
    <source>
        <dbReference type="ARBA" id="ARBA00022741"/>
    </source>
</evidence>
<dbReference type="InterPro" id="IPR022310">
    <property type="entry name" value="NAD/GMP_synthase"/>
</dbReference>
<dbReference type="PANTHER" id="PTHR23090">
    <property type="entry name" value="NH 3 /GLUTAMINE-DEPENDENT NAD + SYNTHETASE"/>
    <property type="match status" value="1"/>
</dbReference>
<dbReference type="GO" id="GO:0009435">
    <property type="term" value="P:NAD+ biosynthetic process"/>
    <property type="evidence" value="ECO:0007669"/>
    <property type="project" value="UniProtKB-UniRule"/>
</dbReference>
<dbReference type="PANTHER" id="PTHR23090:SF9">
    <property type="entry name" value="GLUTAMINE-DEPENDENT NAD(+) SYNTHETASE"/>
    <property type="match status" value="1"/>
</dbReference>
<organism evidence="12 13">
    <name type="scientific">Candidatus Zymogenus saltonus</name>
    <dbReference type="NCBI Taxonomy" id="2844893"/>
    <lineage>
        <taxon>Bacteria</taxon>
        <taxon>Deltaproteobacteria</taxon>
        <taxon>Candidatus Zymogenia</taxon>
        <taxon>Candidatus Zymogeniales</taxon>
        <taxon>Candidatus Zymogenaceae</taxon>
        <taxon>Candidatus Zymogenus</taxon>
    </lineage>
</organism>
<feature type="binding site" evidence="8">
    <location>
        <begin position="13"/>
        <end position="20"/>
    </location>
    <ligand>
        <name>ATP</name>
        <dbReference type="ChEBI" id="CHEBI:30616"/>
    </ligand>
</feature>
<evidence type="ECO:0000256" key="10">
    <source>
        <dbReference type="RuleBase" id="RU003812"/>
    </source>
</evidence>
<evidence type="ECO:0000313" key="12">
    <source>
        <dbReference type="EMBL" id="MBN1572548.1"/>
    </source>
</evidence>
<feature type="binding site" description="in other chain" evidence="8">
    <location>
        <position position="95"/>
    </location>
    <ligand>
        <name>deamido-NAD(+)</name>
        <dbReference type="ChEBI" id="CHEBI:58437"/>
        <note>ligand shared between two neighboring subunits</note>
    </ligand>
</feature>
<evidence type="ECO:0000256" key="7">
    <source>
        <dbReference type="ARBA" id="ARBA00023027"/>
    </source>
</evidence>
<feature type="binding site" evidence="8">
    <location>
        <position position="19"/>
    </location>
    <ligand>
        <name>Mg(2+)</name>
        <dbReference type="ChEBI" id="CHEBI:18420"/>
    </ligand>
</feature>
<accession>A0A9D8KEA8</accession>
<comment type="caution">
    <text evidence="8">Lacks conserved residue(s) required for the propagation of feature annotation.</text>
</comment>
<dbReference type="InterPro" id="IPR014729">
    <property type="entry name" value="Rossmann-like_a/b/a_fold"/>
</dbReference>
<dbReference type="InterPro" id="IPR022926">
    <property type="entry name" value="NH(3)-dep_NAD(+)_synth"/>
</dbReference>
<evidence type="ECO:0000256" key="6">
    <source>
        <dbReference type="ARBA" id="ARBA00022842"/>
    </source>
</evidence>
<comment type="subunit">
    <text evidence="8">Homodimer.</text>
</comment>
<evidence type="ECO:0000259" key="11">
    <source>
        <dbReference type="Pfam" id="PF02540"/>
    </source>
</evidence>
<comment type="pathway">
    <text evidence="8">Cofactor biosynthesis; NAD(+) biosynthesis; NAD(+) from deamido-NAD(+) (ammonia route): step 1/1.</text>
</comment>
<dbReference type="GO" id="GO:0008795">
    <property type="term" value="F:NAD+ synthase activity"/>
    <property type="evidence" value="ECO:0007669"/>
    <property type="project" value="UniProtKB-UniRule"/>
</dbReference>
<comment type="function">
    <text evidence="8">Catalyzes the ATP-dependent amidation of deamido-NAD to form NAD. Uses ammonia as a nitrogen source.</text>
</comment>
<proteinExistence type="inferred from homology"/>
<dbReference type="Pfam" id="PF02540">
    <property type="entry name" value="NAD_synthase"/>
    <property type="match status" value="1"/>
</dbReference>
<gene>
    <name evidence="8" type="primary">nadE</name>
    <name evidence="12" type="ORF">JW984_05050</name>
</gene>
<dbReference type="InterPro" id="IPR003694">
    <property type="entry name" value="NAD_synthase"/>
</dbReference>
<reference evidence="12" key="1">
    <citation type="journal article" date="2021" name="Environ. Microbiol.">
        <title>Genomic characterization of three novel Desulfobacterota classes expand the metabolic and phylogenetic diversity of the phylum.</title>
        <authorList>
            <person name="Murphy C.L."/>
            <person name="Biggerstaff J."/>
            <person name="Eichhorn A."/>
            <person name="Ewing E."/>
            <person name="Shahan R."/>
            <person name="Soriano D."/>
            <person name="Stewart S."/>
            <person name="VanMol K."/>
            <person name="Walker R."/>
            <person name="Walters P."/>
            <person name="Elshahed M.S."/>
            <person name="Youssef N.H."/>
        </authorList>
    </citation>
    <scope>NUCLEOTIDE SEQUENCE</scope>
    <source>
        <strain evidence="12">Zod_Metabat.24</strain>
    </source>
</reference>
<dbReference type="CDD" id="cd00553">
    <property type="entry name" value="NAD_synthase"/>
    <property type="match status" value="1"/>
</dbReference>
<dbReference type="SUPFAM" id="SSF52402">
    <property type="entry name" value="Adenine nucleotide alpha hydrolases-like"/>
    <property type="match status" value="1"/>
</dbReference>
<comment type="caution">
    <text evidence="12">The sequence shown here is derived from an EMBL/GenBank/DDBJ whole genome shotgun (WGS) entry which is preliminary data.</text>
</comment>
<dbReference type="GO" id="GO:0003952">
    <property type="term" value="F:NAD+ synthase (glutamine-hydrolyzing) activity"/>
    <property type="evidence" value="ECO:0007669"/>
    <property type="project" value="InterPro"/>
</dbReference>
<feature type="binding site" evidence="8">
    <location>
        <position position="115"/>
    </location>
    <ligand>
        <name>ATP</name>
        <dbReference type="ChEBI" id="CHEBI:30616"/>
    </ligand>
</feature>
<keyword evidence="6 8" id="KW-0460">Magnesium</keyword>
<evidence type="ECO:0000256" key="1">
    <source>
        <dbReference type="ARBA" id="ARBA00005859"/>
    </source>
</evidence>
<evidence type="ECO:0000256" key="8">
    <source>
        <dbReference type="HAMAP-Rule" id="MF_00193"/>
    </source>
</evidence>